<dbReference type="OrthoDB" id="9795078at2"/>
<dbReference type="PRINTS" id="PR00260">
    <property type="entry name" value="CHEMTRNSDUCR"/>
</dbReference>
<feature type="domain" description="Methyl-accepting transducer" evidence="11">
    <location>
        <begin position="271"/>
        <end position="500"/>
    </location>
</feature>
<dbReference type="Gene3D" id="1.10.287.950">
    <property type="entry name" value="Methyl-accepting chemotaxis protein"/>
    <property type="match status" value="1"/>
</dbReference>
<dbReference type="GO" id="GO:0005886">
    <property type="term" value="C:plasma membrane"/>
    <property type="evidence" value="ECO:0007669"/>
    <property type="project" value="TreeGrafter"/>
</dbReference>
<feature type="transmembrane region" description="Helical" evidence="10">
    <location>
        <begin position="194"/>
        <end position="212"/>
    </location>
</feature>
<keyword evidence="3 10" id="KW-0812">Transmembrane</keyword>
<dbReference type="InterPro" id="IPR004089">
    <property type="entry name" value="MCPsignal_dom"/>
</dbReference>
<evidence type="ECO:0000256" key="3">
    <source>
        <dbReference type="ARBA" id="ARBA00022692"/>
    </source>
</evidence>
<dbReference type="EMBL" id="LT629780">
    <property type="protein sequence ID" value="SDU41774.1"/>
    <property type="molecule type" value="Genomic_DNA"/>
</dbReference>
<dbReference type="GO" id="GO:0004888">
    <property type="term" value="F:transmembrane signaling receptor activity"/>
    <property type="evidence" value="ECO:0007669"/>
    <property type="project" value="InterPro"/>
</dbReference>
<evidence type="ECO:0000256" key="4">
    <source>
        <dbReference type="ARBA" id="ARBA00022989"/>
    </source>
</evidence>
<sequence length="546" mass="59164">MLSRLTIGTRLALAFATIVLLMIAATGAGLHGLDAQRDTATEMLDTHVVLAHNASEIRRLTLEERRLEKEIFINVAFLASVRPHKQKWDEAHQQLLRLLDEGAALAPSEELRALYEESEKQLIAYSNGFAALYARIEEQDLTDTGIANMVFGQFNDEVQQLDTLAADIEQRALQLMSEAATQVARQYYLSRNSLLGFAVLAVLIAGAMALSITRSITRPLQRALDATRRLADGDLTQSLHGHNHDETGQLLSAMGETNQRLSSLVISLHDSSESVLDGAHEVLTGSQALAARTQEQAIALQQTASSMSQITGIVRQNSEVTEQASQLALEAARTAQSGGRDVAQSIQLMQELADSSQKINDIIQVIDSIAFQTNILALNASVEAARAGEQGRGFAVVAAEVRTLASRSADSASEIRQLIEAIAGKINDGARQAEHSGASIRATVASIDRLSSLMQEVASGTREQSAGIEQIDNAIHQMDNSTRQNALLVEQSRSAAAALEDQAEQMKQRVESFRISQPVRSDADDNAYDNDVEPAPVTRQRRFAAA</sequence>
<dbReference type="AlphaFoldDB" id="A0A1H2ICI3"/>
<dbReference type="SMART" id="SM00283">
    <property type="entry name" value="MA"/>
    <property type="match status" value="1"/>
</dbReference>
<dbReference type="CDD" id="cd06225">
    <property type="entry name" value="HAMP"/>
    <property type="match status" value="1"/>
</dbReference>
<dbReference type="PROSITE" id="PS50885">
    <property type="entry name" value="HAMP"/>
    <property type="match status" value="1"/>
</dbReference>
<evidence type="ECO:0000313" key="13">
    <source>
        <dbReference type="EMBL" id="SDU41774.1"/>
    </source>
</evidence>
<reference evidence="14" key="1">
    <citation type="submission" date="2016-10" db="EMBL/GenBank/DDBJ databases">
        <authorList>
            <person name="Varghese N."/>
            <person name="Submissions S."/>
        </authorList>
    </citation>
    <scope>NUCLEOTIDE SEQUENCE [LARGE SCALE GENOMIC DNA]</scope>
    <source>
        <strain evidence="14">CCTCC 2012022</strain>
    </source>
</reference>
<dbReference type="RefSeq" id="WP_090215859.1">
    <property type="nucleotide sequence ID" value="NZ_LT629780.1"/>
</dbReference>
<dbReference type="SUPFAM" id="SSF58104">
    <property type="entry name" value="Methyl-accepting chemotaxis protein (MCP) signaling domain"/>
    <property type="match status" value="1"/>
</dbReference>
<gene>
    <name evidence="13" type="ORF">SAMN05216580_2895</name>
</gene>
<comment type="similarity">
    <text evidence="7">Belongs to the methyl-accepting chemotaxis (MCP) protein family.</text>
</comment>
<keyword evidence="4 10" id="KW-1133">Transmembrane helix</keyword>
<dbReference type="Pfam" id="PF00672">
    <property type="entry name" value="HAMP"/>
    <property type="match status" value="1"/>
</dbReference>
<dbReference type="CDD" id="cd11386">
    <property type="entry name" value="MCP_signal"/>
    <property type="match status" value="1"/>
</dbReference>
<evidence type="ECO:0000313" key="14">
    <source>
        <dbReference type="Proteomes" id="UP000243063"/>
    </source>
</evidence>
<keyword evidence="5 10" id="KW-0472">Membrane</keyword>
<dbReference type="FunFam" id="1.10.287.950:FF:000001">
    <property type="entry name" value="Methyl-accepting chemotaxis sensory transducer"/>
    <property type="match status" value="1"/>
</dbReference>
<keyword evidence="2" id="KW-0488">Methylation</keyword>
<dbReference type="SMART" id="SM00304">
    <property type="entry name" value="HAMP"/>
    <property type="match status" value="1"/>
</dbReference>
<evidence type="ECO:0000256" key="5">
    <source>
        <dbReference type="ARBA" id="ARBA00023136"/>
    </source>
</evidence>
<dbReference type="InterPro" id="IPR004090">
    <property type="entry name" value="Chemotax_Me-accpt_rcpt"/>
</dbReference>
<keyword evidence="14" id="KW-1185">Reference proteome</keyword>
<evidence type="ECO:0000256" key="2">
    <source>
        <dbReference type="ARBA" id="ARBA00022481"/>
    </source>
</evidence>
<keyword evidence="6 8" id="KW-0807">Transducer</keyword>
<dbReference type="PANTHER" id="PTHR43531:SF14">
    <property type="entry name" value="METHYL-ACCEPTING CHEMOTAXIS PROTEIN I-RELATED"/>
    <property type="match status" value="1"/>
</dbReference>
<dbReference type="Pfam" id="PF00015">
    <property type="entry name" value="MCPsignal"/>
    <property type="match status" value="1"/>
</dbReference>
<dbReference type="Proteomes" id="UP000243063">
    <property type="component" value="Chromosome I"/>
</dbReference>
<name>A0A1H2ICI3_9GAMM</name>
<evidence type="ECO:0000256" key="7">
    <source>
        <dbReference type="ARBA" id="ARBA00029447"/>
    </source>
</evidence>
<feature type="domain" description="HAMP" evidence="12">
    <location>
        <begin position="214"/>
        <end position="266"/>
    </location>
</feature>
<comment type="subcellular location">
    <subcellularLocation>
        <location evidence="1">Membrane</location>
        <topology evidence="1">Multi-pass membrane protein</topology>
    </subcellularLocation>
</comment>
<evidence type="ECO:0000256" key="8">
    <source>
        <dbReference type="PROSITE-ProRule" id="PRU00284"/>
    </source>
</evidence>
<dbReference type="InterPro" id="IPR051310">
    <property type="entry name" value="MCP_chemotaxis"/>
</dbReference>
<dbReference type="GO" id="GO:0007165">
    <property type="term" value="P:signal transduction"/>
    <property type="evidence" value="ECO:0007669"/>
    <property type="project" value="UniProtKB-KW"/>
</dbReference>
<protein>
    <submittedName>
        <fullName evidence="13">Methyl-accepting chemotaxis protein</fullName>
    </submittedName>
</protein>
<dbReference type="PROSITE" id="PS50111">
    <property type="entry name" value="CHEMOTAXIS_TRANSDUC_2"/>
    <property type="match status" value="1"/>
</dbReference>
<feature type="region of interest" description="Disordered" evidence="9">
    <location>
        <begin position="507"/>
        <end position="546"/>
    </location>
</feature>
<evidence type="ECO:0000256" key="6">
    <source>
        <dbReference type="ARBA" id="ARBA00023224"/>
    </source>
</evidence>
<organism evidence="13 14">
    <name type="scientific">Geopseudomonas guangdongensis</name>
    <dbReference type="NCBI Taxonomy" id="1245526"/>
    <lineage>
        <taxon>Bacteria</taxon>
        <taxon>Pseudomonadati</taxon>
        <taxon>Pseudomonadota</taxon>
        <taxon>Gammaproteobacteria</taxon>
        <taxon>Pseudomonadales</taxon>
        <taxon>Pseudomonadaceae</taxon>
        <taxon>Geopseudomonas</taxon>
    </lineage>
</organism>
<evidence type="ECO:0000259" key="12">
    <source>
        <dbReference type="PROSITE" id="PS50885"/>
    </source>
</evidence>
<dbReference type="PANTHER" id="PTHR43531">
    <property type="entry name" value="PROTEIN ICFG"/>
    <property type="match status" value="1"/>
</dbReference>
<evidence type="ECO:0000259" key="11">
    <source>
        <dbReference type="PROSITE" id="PS50111"/>
    </source>
</evidence>
<evidence type="ECO:0000256" key="10">
    <source>
        <dbReference type="SAM" id="Phobius"/>
    </source>
</evidence>
<evidence type="ECO:0000256" key="1">
    <source>
        <dbReference type="ARBA" id="ARBA00004141"/>
    </source>
</evidence>
<dbReference type="GO" id="GO:0006935">
    <property type="term" value="P:chemotaxis"/>
    <property type="evidence" value="ECO:0007669"/>
    <property type="project" value="InterPro"/>
</dbReference>
<proteinExistence type="inferred from homology"/>
<dbReference type="STRING" id="1245526.SAMN05216580_2895"/>
<evidence type="ECO:0000256" key="9">
    <source>
        <dbReference type="SAM" id="MobiDB-lite"/>
    </source>
</evidence>
<accession>A0A1H2ICI3</accession>
<dbReference type="InterPro" id="IPR003660">
    <property type="entry name" value="HAMP_dom"/>
</dbReference>